<accession>A0A3M7SKB7</accession>
<dbReference type="AlphaFoldDB" id="A0A3M7SKB7"/>
<comment type="caution">
    <text evidence="1">The sequence shown here is derived from an EMBL/GenBank/DDBJ whole genome shotgun (WGS) entry which is preliminary data.</text>
</comment>
<organism evidence="1 2">
    <name type="scientific">Brachionus plicatilis</name>
    <name type="common">Marine rotifer</name>
    <name type="synonym">Brachionus muelleri</name>
    <dbReference type="NCBI Taxonomy" id="10195"/>
    <lineage>
        <taxon>Eukaryota</taxon>
        <taxon>Metazoa</taxon>
        <taxon>Spiralia</taxon>
        <taxon>Gnathifera</taxon>
        <taxon>Rotifera</taxon>
        <taxon>Eurotatoria</taxon>
        <taxon>Monogononta</taxon>
        <taxon>Pseudotrocha</taxon>
        <taxon>Ploima</taxon>
        <taxon>Brachionidae</taxon>
        <taxon>Brachionus</taxon>
    </lineage>
</organism>
<proteinExistence type="predicted"/>
<dbReference type="Proteomes" id="UP000276133">
    <property type="component" value="Unassembled WGS sequence"/>
</dbReference>
<protein>
    <submittedName>
        <fullName evidence="1">Uncharacterized protein</fullName>
    </submittedName>
</protein>
<name>A0A3M7SKB7_BRAPC</name>
<sequence length="125" mass="14156">MNSARNTGLNKPPKLIINCLASFNSECEDCSCLSTRPTGIKLQTKAVTTWLAIISESLVAKPGMQKDVEYLVLMFHCDNPLEKKEHKMENVEKRDKIHMVHVNVGSFLELFVEGYEQSVEDVDEK</sequence>
<dbReference type="EMBL" id="REGN01001221">
    <property type="protein sequence ID" value="RNA36172.1"/>
    <property type="molecule type" value="Genomic_DNA"/>
</dbReference>
<keyword evidence="2" id="KW-1185">Reference proteome</keyword>
<reference evidence="1 2" key="1">
    <citation type="journal article" date="2018" name="Sci. Rep.">
        <title>Genomic signatures of local adaptation to the degree of environmental predictability in rotifers.</title>
        <authorList>
            <person name="Franch-Gras L."/>
            <person name="Hahn C."/>
            <person name="Garcia-Roger E.M."/>
            <person name="Carmona M.J."/>
            <person name="Serra M."/>
            <person name="Gomez A."/>
        </authorList>
    </citation>
    <scope>NUCLEOTIDE SEQUENCE [LARGE SCALE GENOMIC DNA]</scope>
    <source>
        <strain evidence="1">HYR1</strain>
    </source>
</reference>
<gene>
    <name evidence="1" type="ORF">BpHYR1_035874</name>
</gene>
<evidence type="ECO:0000313" key="2">
    <source>
        <dbReference type="Proteomes" id="UP000276133"/>
    </source>
</evidence>
<evidence type="ECO:0000313" key="1">
    <source>
        <dbReference type="EMBL" id="RNA36172.1"/>
    </source>
</evidence>